<protein>
    <submittedName>
        <fullName evidence="1">Uncharacterized protein</fullName>
    </submittedName>
</protein>
<evidence type="ECO:0000313" key="1">
    <source>
        <dbReference type="EMBL" id="KAG8558095.1"/>
    </source>
</evidence>
<keyword evidence="2" id="KW-1185">Reference proteome</keyword>
<gene>
    <name evidence="1" type="ORF">GDO81_016858</name>
</gene>
<dbReference type="AlphaFoldDB" id="A0AAV7AF30"/>
<proteinExistence type="predicted"/>
<name>A0AAV7AF30_ENGPU</name>
<dbReference type="Proteomes" id="UP000824782">
    <property type="component" value="Unassembled WGS sequence"/>
</dbReference>
<evidence type="ECO:0000313" key="2">
    <source>
        <dbReference type="Proteomes" id="UP000824782"/>
    </source>
</evidence>
<comment type="caution">
    <text evidence="1">The sequence shown here is derived from an EMBL/GenBank/DDBJ whole genome shotgun (WGS) entry which is preliminary data.</text>
</comment>
<organism evidence="1 2">
    <name type="scientific">Engystomops pustulosus</name>
    <name type="common">Tungara frog</name>
    <name type="synonym">Physalaemus pustulosus</name>
    <dbReference type="NCBI Taxonomy" id="76066"/>
    <lineage>
        <taxon>Eukaryota</taxon>
        <taxon>Metazoa</taxon>
        <taxon>Chordata</taxon>
        <taxon>Craniata</taxon>
        <taxon>Vertebrata</taxon>
        <taxon>Euteleostomi</taxon>
        <taxon>Amphibia</taxon>
        <taxon>Batrachia</taxon>
        <taxon>Anura</taxon>
        <taxon>Neobatrachia</taxon>
        <taxon>Hyloidea</taxon>
        <taxon>Leptodactylidae</taxon>
        <taxon>Leiuperinae</taxon>
        <taxon>Engystomops</taxon>
    </lineage>
</organism>
<dbReference type="EMBL" id="WNYA01000008">
    <property type="protein sequence ID" value="KAG8558095.1"/>
    <property type="molecule type" value="Genomic_DNA"/>
</dbReference>
<reference evidence="1" key="1">
    <citation type="thesis" date="2020" institute="ProQuest LLC" country="789 East Eisenhower Parkway, Ann Arbor, MI, USA">
        <title>Comparative Genomics and Chromosome Evolution.</title>
        <authorList>
            <person name="Mudd A.B."/>
        </authorList>
    </citation>
    <scope>NUCLEOTIDE SEQUENCE</scope>
    <source>
        <strain evidence="1">237g6f4</strain>
        <tissue evidence="1">Blood</tissue>
    </source>
</reference>
<accession>A0AAV7AF30</accession>
<sequence>MLKDMCTHHTVPGTIHFCGSRMSTIICNLYKTRKNLSQLKTIYRLSKEWYSHCDIRGNNPNLRKVLVLSSSPIILLHFN</sequence>